<sequence>MSFTFKRLKISEVLLIEPKVFKDERGFFMETYKASEFEKFGIGNFVQENQSFSVRGVLRGLHYQKEPYAQGKLVRAIKGEIFDVAADIKKGSPTYGKYVSEILSEENKKMLYIPEGFAHGFCTLSDEAIVNYLTTAEYAPQADRGIMWNDEDIAIDWPIKDVWLSEKDKRHPKLRDADINFEYVKMNM</sequence>
<dbReference type="NCBIfam" id="TIGR01221">
    <property type="entry name" value="rmlC"/>
    <property type="match status" value="1"/>
</dbReference>
<dbReference type="PANTHER" id="PTHR21047">
    <property type="entry name" value="DTDP-6-DEOXY-D-GLUCOSE-3,5 EPIMERASE"/>
    <property type="match status" value="1"/>
</dbReference>
<dbReference type="CDD" id="cd00438">
    <property type="entry name" value="cupin_RmlC"/>
    <property type="match status" value="1"/>
</dbReference>
<gene>
    <name evidence="1" type="primary">rmlC</name>
    <name evidence="1" type="ORF">MSIBF_A3180011</name>
</gene>
<protein>
    <submittedName>
        <fullName evidence="1">dTDP-4-deoxyrhamnose-3,5-epimerase</fullName>
        <ecNumber evidence="1">5.1.3.13</ecNumber>
    </submittedName>
</protein>
<name>A0A098EC36_9ZZZZ</name>
<dbReference type="SUPFAM" id="SSF51182">
    <property type="entry name" value="RmlC-like cupins"/>
    <property type="match status" value="1"/>
</dbReference>
<dbReference type="InterPro" id="IPR000888">
    <property type="entry name" value="RmlC-like"/>
</dbReference>
<dbReference type="GO" id="GO:0008830">
    <property type="term" value="F:dTDP-4-dehydrorhamnose 3,5-epimerase activity"/>
    <property type="evidence" value="ECO:0007669"/>
    <property type="project" value="UniProtKB-EC"/>
</dbReference>
<proteinExistence type="predicted"/>
<dbReference type="EC" id="5.1.3.13" evidence="1"/>
<accession>A0A098EC36</accession>
<keyword evidence="1" id="KW-0413">Isomerase</keyword>
<reference evidence="1" key="1">
    <citation type="submission" date="2014-09" db="EMBL/GenBank/DDBJ databases">
        <authorList>
            <person name="Probst J Alexander"/>
        </authorList>
    </citation>
    <scope>NUCLEOTIDE SEQUENCE</scope>
</reference>
<dbReference type="InterPro" id="IPR011051">
    <property type="entry name" value="RmlC_Cupin_sf"/>
</dbReference>
<evidence type="ECO:0000313" key="1">
    <source>
        <dbReference type="EMBL" id="CEG13076.1"/>
    </source>
</evidence>
<dbReference type="PANTHER" id="PTHR21047:SF2">
    <property type="entry name" value="THYMIDINE DIPHOSPHO-4-KETO-RHAMNOSE 3,5-EPIMERASE"/>
    <property type="match status" value="1"/>
</dbReference>
<organism evidence="1">
    <name type="scientific">groundwater metagenome</name>
    <dbReference type="NCBI Taxonomy" id="717931"/>
    <lineage>
        <taxon>unclassified sequences</taxon>
        <taxon>metagenomes</taxon>
        <taxon>ecological metagenomes</taxon>
    </lineage>
</organism>
<dbReference type="GO" id="GO:0000271">
    <property type="term" value="P:polysaccharide biosynthetic process"/>
    <property type="evidence" value="ECO:0007669"/>
    <property type="project" value="TreeGrafter"/>
</dbReference>
<dbReference type="GO" id="GO:0005829">
    <property type="term" value="C:cytosol"/>
    <property type="evidence" value="ECO:0007669"/>
    <property type="project" value="TreeGrafter"/>
</dbReference>
<dbReference type="Gene3D" id="2.60.120.10">
    <property type="entry name" value="Jelly Rolls"/>
    <property type="match status" value="1"/>
</dbReference>
<dbReference type="AlphaFoldDB" id="A0A098EC36"/>
<dbReference type="EMBL" id="CCXY01000244">
    <property type="protein sequence ID" value="CEG13076.1"/>
    <property type="molecule type" value="Genomic_DNA"/>
</dbReference>
<dbReference type="InterPro" id="IPR014710">
    <property type="entry name" value="RmlC-like_jellyroll"/>
</dbReference>
<dbReference type="Pfam" id="PF00908">
    <property type="entry name" value="dTDP_sugar_isom"/>
    <property type="match status" value="1"/>
</dbReference>